<proteinExistence type="predicted"/>
<name>A0A2P4ZEL4_9HYPO</name>
<dbReference type="Proteomes" id="UP000054821">
    <property type="component" value="Unassembled WGS sequence"/>
</dbReference>
<dbReference type="GeneID" id="29988473"/>
<comment type="caution">
    <text evidence="1">The sequence shown here is derived from an EMBL/GenBank/DDBJ whole genome shotgun (WGS) entry which is preliminary data.</text>
</comment>
<dbReference type="RefSeq" id="XP_018658436.1">
    <property type="nucleotide sequence ID" value="XM_018808390.1"/>
</dbReference>
<evidence type="ECO:0000313" key="2">
    <source>
        <dbReference type="Proteomes" id="UP000054821"/>
    </source>
</evidence>
<organism evidence="1 2">
    <name type="scientific">Trichoderma gamsii</name>
    <dbReference type="NCBI Taxonomy" id="398673"/>
    <lineage>
        <taxon>Eukaryota</taxon>
        <taxon>Fungi</taxon>
        <taxon>Dikarya</taxon>
        <taxon>Ascomycota</taxon>
        <taxon>Pezizomycotina</taxon>
        <taxon>Sordariomycetes</taxon>
        <taxon>Hypocreomycetidae</taxon>
        <taxon>Hypocreales</taxon>
        <taxon>Hypocreaceae</taxon>
        <taxon>Trichoderma</taxon>
    </lineage>
</organism>
<dbReference type="EMBL" id="JPDN02000035">
    <property type="protein sequence ID" value="PON22719.1"/>
    <property type="molecule type" value="Genomic_DNA"/>
</dbReference>
<dbReference type="AlphaFoldDB" id="A0A2P4ZEL4"/>
<evidence type="ECO:0000313" key="1">
    <source>
        <dbReference type="EMBL" id="PON22719.1"/>
    </source>
</evidence>
<reference evidence="1 2" key="1">
    <citation type="journal article" date="2016" name="Genome Announc.">
        <title>Draft Whole-Genome Sequence of Trichoderma gamsii T6085, a Promising Biocontrol Agent of Fusarium Head Blight on Wheat.</title>
        <authorList>
            <person name="Baroncelli R."/>
            <person name="Zapparata A."/>
            <person name="Piaggeschi G."/>
            <person name="Sarrocco S."/>
            <person name="Vannacci G."/>
        </authorList>
    </citation>
    <scope>NUCLEOTIDE SEQUENCE [LARGE SCALE GENOMIC DNA]</scope>
    <source>
        <strain evidence="1 2">T6085</strain>
    </source>
</reference>
<keyword evidence="2" id="KW-1185">Reference proteome</keyword>
<protein>
    <submittedName>
        <fullName evidence="1">Uncharacterized protein</fullName>
    </submittedName>
</protein>
<sequence length="243" mass="26819">MASSSAEWPIGWIISDLTEYLYTVPLLGPNCVQSIKVGNDDDLVWAMGEMHGKRIFLVNATKKWHAYASANMRQRFGIKILFIGGTYMPTNSLHPIGHCDLKMPDIDERRYGRLATSIPGDDIASLAKLIGAKDRVIAGTKEGQFNLDGVICLWFEQNAQVRSGLTLPPATTVSYAEWPGDMNDQMCCGKEFNSGGYTNQIPCLKVLGVAGYRGRADNNVIWLKYATLRSAATISCMIYEIAL</sequence>
<accession>A0A2P4ZEL4</accession>
<gene>
    <name evidence="1" type="ORF">TGAM01_v208405</name>
</gene>